<dbReference type="Gene3D" id="3.30.160.670">
    <property type="match status" value="1"/>
</dbReference>
<name>A0ABW2L355_9BACT</name>
<accession>A0ABW2L355</accession>
<sequence>MIARIALSALAFAVISCSSVDMPKGSSKGYTSARLVRPEKPPTYDKDIPNQASANRMIQKSLAANFRANNFQVGEGSSDLIVGYLVLVQNNYSTLALDDYFGYGRDSDAIVDKAQSIGVVKSTRPDAFEAGTIVVDVIDAKTNELVYRGHATRDIFKNTSDASRQANINSAITEALQDFFR</sequence>
<dbReference type="RefSeq" id="WP_379708116.1">
    <property type="nucleotide sequence ID" value="NZ_JBHTBS010000001.1"/>
</dbReference>
<dbReference type="PROSITE" id="PS51257">
    <property type="entry name" value="PROKAR_LIPOPROTEIN"/>
    <property type="match status" value="1"/>
</dbReference>
<protein>
    <submittedName>
        <fullName evidence="3">DUF4136 domain-containing protein</fullName>
    </submittedName>
</protein>
<evidence type="ECO:0000256" key="1">
    <source>
        <dbReference type="SAM" id="MobiDB-lite"/>
    </source>
</evidence>
<organism evidence="3 4">
    <name type="scientific">Haloferula chungangensis</name>
    <dbReference type="NCBI Taxonomy" id="1048331"/>
    <lineage>
        <taxon>Bacteria</taxon>
        <taxon>Pseudomonadati</taxon>
        <taxon>Verrucomicrobiota</taxon>
        <taxon>Verrucomicrobiia</taxon>
        <taxon>Verrucomicrobiales</taxon>
        <taxon>Verrucomicrobiaceae</taxon>
        <taxon>Haloferula</taxon>
    </lineage>
</organism>
<feature type="region of interest" description="Disordered" evidence="1">
    <location>
        <begin position="21"/>
        <end position="47"/>
    </location>
</feature>
<feature type="domain" description="DUF4136" evidence="2">
    <location>
        <begin position="45"/>
        <end position="179"/>
    </location>
</feature>
<feature type="compositionally biased region" description="Basic and acidic residues" evidence="1">
    <location>
        <begin position="36"/>
        <end position="47"/>
    </location>
</feature>
<dbReference type="InterPro" id="IPR025411">
    <property type="entry name" value="DUF4136"/>
</dbReference>
<dbReference type="EMBL" id="JBHTBS010000001">
    <property type="protein sequence ID" value="MFC7335719.1"/>
    <property type="molecule type" value="Genomic_DNA"/>
</dbReference>
<keyword evidence="4" id="KW-1185">Reference proteome</keyword>
<evidence type="ECO:0000313" key="4">
    <source>
        <dbReference type="Proteomes" id="UP001596472"/>
    </source>
</evidence>
<dbReference type="Proteomes" id="UP001596472">
    <property type="component" value="Unassembled WGS sequence"/>
</dbReference>
<reference evidence="4" key="1">
    <citation type="journal article" date="2019" name="Int. J. Syst. Evol. Microbiol.">
        <title>The Global Catalogue of Microorganisms (GCM) 10K type strain sequencing project: providing services to taxonomists for standard genome sequencing and annotation.</title>
        <authorList>
            <consortium name="The Broad Institute Genomics Platform"/>
            <consortium name="The Broad Institute Genome Sequencing Center for Infectious Disease"/>
            <person name="Wu L."/>
            <person name="Ma J."/>
        </authorList>
    </citation>
    <scope>NUCLEOTIDE SEQUENCE [LARGE SCALE GENOMIC DNA]</scope>
    <source>
        <strain evidence="4">CGMCC 4.1467</strain>
    </source>
</reference>
<comment type="caution">
    <text evidence="3">The sequence shown here is derived from an EMBL/GenBank/DDBJ whole genome shotgun (WGS) entry which is preliminary data.</text>
</comment>
<dbReference type="Pfam" id="PF13590">
    <property type="entry name" value="DUF4136"/>
    <property type="match status" value="1"/>
</dbReference>
<evidence type="ECO:0000259" key="2">
    <source>
        <dbReference type="Pfam" id="PF13590"/>
    </source>
</evidence>
<gene>
    <name evidence="3" type="ORF">ACFQY0_00910</name>
</gene>
<proteinExistence type="predicted"/>
<evidence type="ECO:0000313" key="3">
    <source>
        <dbReference type="EMBL" id="MFC7335719.1"/>
    </source>
</evidence>